<dbReference type="RefSeq" id="WP_408155415.1">
    <property type="nucleotide sequence ID" value="NZ_JAQQCL010000020.1"/>
</dbReference>
<evidence type="ECO:0000313" key="2">
    <source>
        <dbReference type="EMBL" id="MFM0719400.1"/>
    </source>
</evidence>
<accession>A0ABW9EK35</accession>
<dbReference type="Pfam" id="PF09361">
    <property type="entry name" value="Phasin_2"/>
    <property type="match status" value="1"/>
</dbReference>
<dbReference type="InterPro" id="IPR010127">
    <property type="entry name" value="Phasin_subfam-1"/>
</dbReference>
<gene>
    <name evidence="2" type="primary">phaP</name>
    <name evidence="2" type="ORF">PQQ73_24030</name>
</gene>
<sequence length="182" mass="19664">MYFLTNPQIDGMQHDSVAAAFSLAQRAFQCFEELVELNQQMVKTTLAENQKAWLMAVSGQAPVELWSHQTHAARSLAEKARSYNHQLLGLATHTHAEWMKFTKARFEQHNGKLQALVDGVASRAPAGSDAAVTILKSTASSAGAAYDTVLKATAQAIAMAQRNQLTAAAPDSEQSRDHAGAD</sequence>
<comment type="caution">
    <text evidence="2">The sequence shown here is derived from an EMBL/GenBank/DDBJ whole genome shotgun (WGS) entry which is preliminary data.</text>
</comment>
<dbReference type="NCBIfam" id="TIGR01841">
    <property type="entry name" value="phasin"/>
    <property type="match status" value="1"/>
</dbReference>
<evidence type="ECO:0000259" key="1">
    <source>
        <dbReference type="Pfam" id="PF09361"/>
    </source>
</evidence>
<name>A0ABW9EK35_9BURK</name>
<proteinExistence type="predicted"/>
<dbReference type="EMBL" id="JAQQCL010000020">
    <property type="protein sequence ID" value="MFM0719400.1"/>
    <property type="molecule type" value="Genomic_DNA"/>
</dbReference>
<organism evidence="2 3">
    <name type="scientific">Paraburkholderia strydomiana</name>
    <dbReference type="NCBI Taxonomy" id="1245417"/>
    <lineage>
        <taxon>Bacteria</taxon>
        <taxon>Pseudomonadati</taxon>
        <taxon>Pseudomonadota</taxon>
        <taxon>Betaproteobacteria</taxon>
        <taxon>Burkholderiales</taxon>
        <taxon>Burkholderiaceae</taxon>
        <taxon>Paraburkholderia</taxon>
    </lineage>
</organism>
<protein>
    <submittedName>
        <fullName evidence="2">TIGR01841 family phasin</fullName>
    </submittedName>
</protein>
<dbReference type="InterPro" id="IPR018968">
    <property type="entry name" value="Phasin"/>
</dbReference>
<evidence type="ECO:0000313" key="3">
    <source>
        <dbReference type="Proteomes" id="UP001629392"/>
    </source>
</evidence>
<reference evidence="2 3" key="1">
    <citation type="journal article" date="2024" name="Chem. Sci.">
        <title>Discovery of megapolipeptins by genome mining of a Burkholderiales bacteria collection.</title>
        <authorList>
            <person name="Paulo B.S."/>
            <person name="Recchia M.J.J."/>
            <person name="Lee S."/>
            <person name="Fergusson C.H."/>
            <person name="Romanowski S.B."/>
            <person name="Hernandez A."/>
            <person name="Krull N."/>
            <person name="Liu D.Y."/>
            <person name="Cavanagh H."/>
            <person name="Bos A."/>
            <person name="Gray C.A."/>
            <person name="Murphy B.T."/>
            <person name="Linington R.G."/>
            <person name="Eustaquio A.S."/>
        </authorList>
    </citation>
    <scope>NUCLEOTIDE SEQUENCE [LARGE SCALE GENOMIC DNA]</scope>
    <source>
        <strain evidence="2 3">RL17-350-BIC-E</strain>
    </source>
</reference>
<keyword evidence="3" id="KW-1185">Reference proteome</keyword>
<feature type="domain" description="Phasin" evidence="1">
    <location>
        <begin position="9"/>
        <end position="106"/>
    </location>
</feature>
<dbReference type="Proteomes" id="UP001629392">
    <property type="component" value="Unassembled WGS sequence"/>
</dbReference>